<evidence type="ECO:0000256" key="3">
    <source>
        <dbReference type="ARBA" id="ARBA00023180"/>
    </source>
</evidence>
<protein>
    <submittedName>
        <fullName evidence="5">Interleukin 12B</fullName>
    </submittedName>
</protein>
<evidence type="ECO:0000259" key="4">
    <source>
        <dbReference type="PROSITE" id="PS50835"/>
    </source>
</evidence>
<dbReference type="Ensembl" id="ENSGMOT00000012173.2">
    <property type="protein sequence ID" value="ENSGMOP00000011855.2"/>
    <property type="gene ID" value="ENSGMOG00000011082.2"/>
</dbReference>
<dbReference type="SUPFAM" id="SSF49265">
    <property type="entry name" value="Fibronectin type III"/>
    <property type="match status" value="1"/>
</dbReference>
<dbReference type="OMA" id="SWEKPCT"/>
<evidence type="ECO:0000256" key="1">
    <source>
        <dbReference type="ARBA" id="ARBA00022729"/>
    </source>
</evidence>
<accession>A0A8C4ZEF8</accession>
<dbReference type="Proteomes" id="UP000694546">
    <property type="component" value="Chromosome 7"/>
</dbReference>
<dbReference type="InterPro" id="IPR019482">
    <property type="entry name" value="IL-12_beta_cen-dom"/>
</dbReference>
<dbReference type="AlphaFoldDB" id="A0A8C4ZEF8"/>
<reference evidence="5" key="2">
    <citation type="submission" date="2025-09" db="UniProtKB">
        <authorList>
            <consortium name="Ensembl"/>
        </authorList>
    </citation>
    <scope>IDENTIFICATION</scope>
</reference>
<keyword evidence="3" id="KW-0325">Glycoprotein</keyword>
<dbReference type="Gene3D" id="2.60.40.10">
    <property type="entry name" value="Immunoglobulins"/>
    <property type="match status" value="2"/>
</dbReference>
<dbReference type="InterPro" id="IPR036116">
    <property type="entry name" value="FN3_sf"/>
</dbReference>
<sequence length="326" mass="37155">MDRYMSLQLFTSDLQMRGLLALMVVCVASNFVSCVVTIYSPMDKVLVLSVPHGPRAPSNVSLVCGEAYKDQDVVWKKNGQSTRYVGNQLTVRVEEMMAGNFSCHLRRDGSYLNHTLVLVQLNPDNMTVLLEKLPGSSDTQHILCSGNNYSGSFNCRWTKKRENAAVLLVKAERNSTAIACEVDADGSGVRCNERGCVKQEESHFIDFSVYIYSNARLEKYSRVFFLRDIVIPGRVTNLRLEGERFLWEEPEFWEKPCSFYQLQFEVKRVQHGASCQAFPALKEKTEILADKSFPIYKKKPKKYVFCVRAQDKYTGAPWGEYSKLDV</sequence>
<evidence type="ECO:0000313" key="6">
    <source>
        <dbReference type="Proteomes" id="UP000694546"/>
    </source>
</evidence>
<keyword evidence="6" id="KW-1185">Reference proteome</keyword>
<proteinExistence type="predicted"/>
<organism evidence="5 6">
    <name type="scientific">Gadus morhua</name>
    <name type="common">Atlantic cod</name>
    <dbReference type="NCBI Taxonomy" id="8049"/>
    <lineage>
        <taxon>Eukaryota</taxon>
        <taxon>Metazoa</taxon>
        <taxon>Chordata</taxon>
        <taxon>Craniata</taxon>
        <taxon>Vertebrata</taxon>
        <taxon>Euteleostomi</taxon>
        <taxon>Actinopterygii</taxon>
        <taxon>Neopterygii</taxon>
        <taxon>Teleostei</taxon>
        <taxon>Neoteleostei</taxon>
        <taxon>Acanthomorphata</taxon>
        <taxon>Zeiogadaria</taxon>
        <taxon>Gadariae</taxon>
        <taxon>Gadiformes</taxon>
        <taxon>Gadoidei</taxon>
        <taxon>Gadidae</taxon>
        <taxon>Gadus</taxon>
    </lineage>
</organism>
<dbReference type="InterPro" id="IPR013783">
    <property type="entry name" value="Ig-like_fold"/>
</dbReference>
<dbReference type="GeneTree" id="ENSGT00390000012630"/>
<dbReference type="PANTHER" id="PTHR48485">
    <property type="entry name" value="INTERLEUKIN-12 SUBUNIT BETA-RELATED"/>
    <property type="match status" value="1"/>
</dbReference>
<evidence type="ECO:0000256" key="2">
    <source>
        <dbReference type="ARBA" id="ARBA00023157"/>
    </source>
</evidence>
<dbReference type="InterPro" id="IPR007110">
    <property type="entry name" value="Ig-like_dom"/>
</dbReference>
<name>A0A8C4ZEF8_GADMO</name>
<dbReference type="PROSITE" id="PS50835">
    <property type="entry name" value="IG_LIKE"/>
    <property type="match status" value="1"/>
</dbReference>
<keyword evidence="1" id="KW-0732">Signal</keyword>
<feature type="domain" description="Ig-like" evidence="4">
    <location>
        <begin position="41"/>
        <end position="119"/>
    </location>
</feature>
<dbReference type="PANTHER" id="PTHR48485:SF4">
    <property type="entry name" value="INTERLEUKIN-12 SUBUNIT BETA"/>
    <property type="match status" value="1"/>
</dbReference>
<reference evidence="5" key="1">
    <citation type="submission" date="2025-08" db="UniProtKB">
        <authorList>
            <consortium name="Ensembl"/>
        </authorList>
    </citation>
    <scope>IDENTIFICATION</scope>
</reference>
<dbReference type="Pfam" id="PF10420">
    <property type="entry name" value="IL12p40_C"/>
    <property type="match status" value="1"/>
</dbReference>
<evidence type="ECO:0000313" key="5">
    <source>
        <dbReference type="Ensembl" id="ENSGMOP00000011855.2"/>
    </source>
</evidence>
<dbReference type="InterPro" id="IPR050676">
    <property type="entry name" value="IL-12"/>
</dbReference>
<keyword evidence="2" id="KW-1015">Disulfide bond</keyword>